<accession>A0A699L6I4</accession>
<proteinExistence type="predicted"/>
<reference evidence="2" key="1">
    <citation type="journal article" date="2019" name="Sci. Rep.">
        <title>Draft genome of Tanacetum cinerariifolium, the natural source of mosquito coil.</title>
        <authorList>
            <person name="Yamashiro T."/>
            <person name="Shiraishi A."/>
            <person name="Satake H."/>
            <person name="Nakayama K."/>
        </authorList>
    </citation>
    <scope>NUCLEOTIDE SEQUENCE</scope>
</reference>
<organism evidence="2">
    <name type="scientific">Tanacetum cinerariifolium</name>
    <name type="common">Dalmatian daisy</name>
    <name type="synonym">Chrysanthemum cinerariifolium</name>
    <dbReference type="NCBI Taxonomy" id="118510"/>
    <lineage>
        <taxon>Eukaryota</taxon>
        <taxon>Viridiplantae</taxon>
        <taxon>Streptophyta</taxon>
        <taxon>Embryophyta</taxon>
        <taxon>Tracheophyta</taxon>
        <taxon>Spermatophyta</taxon>
        <taxon>Magnoliopsida</taxon>
        <taxon>eudicotyledons</taxon>
        <taxon>Gunneridae</taxon>
        <taxon>Pentapetalae</taxon>
        <taxon>asterids</taxon>
        <taxon>campanulids</taxon>
        <taxon>Asterales</taxon>
        <taxon>Asteraceae</taxon>
        <taxon>Asteroideae</taxon>
        <taxon>Anthemideae</taxon>
        <taxon>Anthemidinae</taxon>
        <taxon>Tanacetum</taxon>
    </lineage>
</organism>
<evidence type="ECO:0000313" key="2">
    <source>
        <dbReference type="EMBL" id="GFB28168.1"/>
    </source>
</evidence>
<comment type="caution">
    <text evidence="2">The sequence shown here is derived from an EMBL/GenBank/DDBJ whole genome shotgun (WGS) entry which is preliminary data.</text>
</comment>
<gene>
    <name evidence="2" type="ORF">Tci_700139</name>
</gene>
<sequence length="268" mass="30299">MVASLAKRMVVVKTSMSELNGRVDESHQHLEELGSDFTKLREDFKSALNILGGNLGRESYDLRGMLMGEIMRIRGKVKEKRRSLHRELEDLRADVPLCKHFIASGGRNTSNIDPKVEVPKPSPFMGKREAREVNDFLWEMEQYMEGVNIVNDALKIKMATCYLKDTMALWWQRRNGNIELETKCRTKDPCRDKSMTSGIRASQFKVIANEGDRNVVGASGITVDENCGQEESRQGDKRSRGVLRHGSKLGQEDGGCQDIHVGVEWASR</sequence>
<feature type="compositionally biased region" description="Basic and acidic residues" evidence="1">
    <location>
        <begin position="230"/>
        <end position="239"/>
    </location>
</feature>
<dbReference type="EMBL" id="BKCJ010592417">
    <property type="protein sequence ID" value="GFB28168.1"/>
    <property type="molecule type" value="Genomic_DNA"/>
</dbReference>
<feature type="region of interest" description="Disordered" evidence="1">
    <location>
        <begin position="226"/>
        <end position="255"/>
    </location>
</feature>
<protein>
    <submittedName>
        <fullName evidence="2">Putative retrotransposon Gag domain, nucleotide-binding alpha-beta plait domain protein</fullName>
    </submittedName>
</protein>
<name>A0A699L6I4_TANCI</name>
<dbReference type="AlphaFoldDB" id="A0A699L6I4"/>
<evidence type="ECO:0000256" key="1">
    <source>
        <dbReference type="SAM" id="MobiDB-lite"/>
    </source>
</evidence>